<dbReference type="Pfam" id="PF11876">
    <property type="entry name" value="TsiV"/>
    <property type="match status" value="1"/>
</dbReference>
<accession>A0A656JXF4</accession>
<evidence type="ECO:0000313" key="1">
    <source>
        <dbReference type="EMBL" id="EPN59734.1"/>
    </source>
</evidence>
<evidence type="ECO:0008006" key="3">
    <source>
        <dbReference type="Google" id="ProtNLM"/>
    </source>
</evidence>
<evidence type="ECO:0000313" key="2">
    <source>
        <dbReference type="Proteomes" id="UP000018849"/>
    </source>
</evidence>
<dbReference type="InterPro" id="IPR021815">
    <property type="entry name" value="TsiV"/>
</dbReference>
<organism evidence="1 2">
    <name type="scientific">Pseudomonas syringae pv. actinidiae ICMP 19096</name>
    <dbReference type="NCBI Taxonomy" id="1194405"/>
    <lineage>
        <taxon>Bacteria</taxon>
        <taxon>Pseudomonadati</taxon>
        <taxon>Pseudomonadota</taxon>
        <taxon>Gammaproteobacteria</taxon>
        <taxon>Pseudomonadales</taxon>
        <taxon>Pseudomonadaceae</taxon>
        <taxon>Pseudomonas</taxon>
        <taxon>Pseudomonas syringae</taxon>
    </lineage>
</organism>
<gene>
    <name evidence="1" type="ORF">A245_17143</name>
</gene>
<dbReference type="EMBL" id="AOKF01001442">
    <property type="protein sequence ID" value="EPN59734.1"/>
    <property type="molecule type" value="Genomic_DNA"/>
</dbReference>
<dbReference type="Proteomes" id="UP000018849">
    <property type="component" value="Unassembled WGS sequence"/>
</dbReference>
<reference evidence="1 2" key="1">
    <citation type="journal article" date="2013" name="PLoS Pathog.">
        <title>Genomic analysis of the Kiwifruit pathogen Pseudomonas syringae pv. actinidiae provides insight into the origins of an emergent plant disease.</title>
        <authorList>
            <person name="McCann H.C."/>
            <person name="Rikkerink E.H."/>
            <person name="Bertels F."/>
            <person name="Fiers M."/>
            <person name="Lu A."/>
            <person name="Rees-George J."/>
            <person name="Andersen M.T."/>
            <person name="Gleave A.P."/>
            <person name="Haubold B."/>
            <person name="Wohlers M.W."/>
            <person name="Guttman D.S."/>
            <person name="Wang P.W."/>
            <person name="Straub C."/>
            <person name="Vanneste J.L."/>
            <person name="Rainey P.B."/>
            <person name="Templeton M.D."/>
        </authorList>
    </citation>
    <scope>NUCLEOTIDE SEQUENCE [LARGE SCALE GENOMIC DNA]</scope>
    <source>
        <strain evidence="1 2">ICMP 19096</strain>
    </source>
</reference>
<comment type="caution">
    <text evidence="1">The sequence shown here is derived from an EMBL/GenBank/DDBJ whole genome shotgun (WGS) entry which is preliminary data.</text>
</comment>
<feature type="non-terminal residue" evidence="1">
    <location>
        <position position="371"/>
    </location>
</feature>
<name>A0A656JXF4_PSESF</name>
<protein>
    <recommendedName>
        <fullName evidence="3">DUF3396 domain-containing protein</fullName>
    </recommendedName>
</protein>
<proteinExistence type="predicted"/>
<sequence length="371" mass="41560">MIDLLSDPVQLMREHPEKMRVPGGLLTKQGPQDYVGSVPAITGTLFFNDAHLPEVREAICSCFDEYEAVAKEHLTWLWREEPPEGPNKMAKAKPMRDMVKRMTENDLFSFGYTSGEQAHDAGDWEFQVYGLRGWKARMGTWGLCSLRFSMPMLHVENNPTAFQAMFVSFAARLKAVHGYGGLGLVLSLVRSDNNEPFEAHLSERLNGLDVGGPIDICRAAASGIKTVSWLTALNYEMIEKVGGVDEIEAELPMDWFALYDYGSGLVIQAGPKPEAAPTDQPKPARLVLPNMMLKNVRMPQIGNLHRNSSVGEPRIIGWAAEQWLKRFDIEEDEQRQGLDMIDLLSDPVQLMREHPEKMRVPGGLLTKQGPQ</sequence>
<dbReference type="AlphaFoldDB" id="A0A656JXF4"/>